<dbReference type="EMBL" id="CAJNIZ010003442">
    <property type="protein sequence ID" value="CAE7222518.1"/>
    <property type="molecule type" value="Genomic_DNA"/>
</dbReference>
<organism evidence="1 2">
    <name type="scientific">Symbiodinium pilosum</name>
    <name type="common">Dinoflagellate</name>
    <dbReference type="NCBI Taxonomy" id="2952"/>
    <lineage>
        <taxon>Eukaryota</taxon>
        <taxon>Sar</taxon>
        <taxon>Alveolata</taxon>
        <taxon>Dinophyceae</taxon>
        <taxon>Suessiales</taxon>
        <taxon>Symbiodiniaceae</taxon>
        <taxon>Symbiodinium</taxon>
    </lineage>
</organism>
<evidence type="ECO:0000313" key="2">
    <source>
        <dbReference type="Proteomes" id="UP000649617"/>
    </source>
</evidence>
<accession>A0A812K2R1</accession>
<reference evidence="1" key="1">
    <citation type="submission" date="2021-02" db="EMBL/GenBank/DDBJ databases">
        <authorList>
            <person name="Dougan E. K."/>
            <person name="Rhodes N."/>
            <person name="Thang M."/>
            <person name="Chan C."/>
        </authorList>
    </citation>
    <scope>NUCLEOTIDE SEQUENCE</scope>
</reference>
<proteinExistence type="predicted"/>
<sequence length="123" mass="13292">MGRSSLGLSAAFRGSHSLQPFTWHGTLRTVVPSEKGYQRLLLPGTLQAPQRRSLRSLATAAGLRCETFGPKSCRQVLLALPAECSCCVNALSYPATEILSTPQLRDALQQVFGFSPLSDDDIT</sequence>
<dbReference type="OrthoDB" id="415681at2759"/>
<gene>
    <name evidence="1" type="ORF">SPIL2461_LOCUS2992</name>
</gene>
<keyword evidence="2" id="KW-1185">Reference proteome</keyword>
<evidence type="ECO:0000313" key="1">
    <source>
        <dbReference type="EMBL" id="CAE7222518.1"/>
    </source>
</evidence>
<dbReference type="Proteomes" id="UP000649617">
    <property type="component" value="Unassembled WGS sequence"/>
</dbReference>
<feature type="non-terminal residue" evidence="1">
    <location>
        <position position="123"/>
    </location>
</feature>
<dbReference type="AlphaFoldDB" id="A0A812K2R1"/>
<protein>
    <submittedName>
        <fullName evidence="1">Uncharacterized protein</fullName>
    </submittedName>
</protein>
<comment type="caution">
    <text evidence="1">The sequence shown here is derived from an EMBL/GenBank/DDBJ whole genome shotgun (WGS) entry which is preliminary data.</text>
</comment>
<name>A0A812K2R1_SYMPI</name>